<evidence type="ECO:0000256" key="1">
    <source>
        <dbReference type="SAM" id="MobiDB-lite"/>
    </source>
</evidence>
<protein>
    <submittedName>
        <fullName evidence="2">Uncharacterized protein</fullName>
    </submittedName>
</protein>
<gene>
    <name evidence="2" type="primary">Contig19556.g941</name>
    <name evidence="2" type="ORF">STYLEM_16336</name>
</gene>
<organism evidence="2 3">
    <name type="scientific">Stylonychia lemnae</name>
    <name type="common">Ciliate</name>
    <dbReference type="NCBI Taxonomy" id="5949"/>
    <lineage>
        <taxon>Eukaryota</taxon>
        <taxon>Sar</taxon>
        <taxon>Alveolata</taxon>
        <taxon>Ciliophora</taxon>
        <taxon>Intramacronucleata</taxon>
        <taxon>Spirotrichea</taxon>
        <taxon>Stichotrichia</taxon>
        <taxon>Sporadotrichida</taxon>
        <taxon>Oxytrichidae</taxon>
        <taxon>Stylonychinae</taxon>
        <taxon>Stylonychia</taxon>
    </lineage>
</organism>
<dbReference type="AlphaFoldDB" id="A0A078B1S2"/>
<evidence type="ECO:0000313" key="2">
    <source>
        <dbReference type="EMBL" id="CDW87233.1"/>
    </source>
</evidence>
<proteinExistence type="predicted"/>
<feature type="compositionally biased region" description="Polar residues" evidence="1">
    <location>
        <begin position="339"/>
        <end position="363"/>
    </location>
</feature>
<name>A0A078B1S2_STYLE</name>
<sequence length="363" mass="42880">MSINGGGDKQYLRMYHDTMNMNQRFYRESEAFVKVQRDKAHLRSDESPENKVLYEPAIQPYTDQNIVQRRFPMLREYEKAKNVLQQNSQSNEYSQMGSAGFRSHRKQNNSHNNNNNSELFMLTKPTFSDQIRQRLLLRAENGIPVSKVKQGQTFIPNNPAQAKTSIKNDNFQLFREEYETKRRKDFEDHLQNKQRMVGPTFKAGYYHDNNTQMKSQSQSRLRQSGDSFINQSNNFRTFLQEKQELPRLSILQNYTQIMRIMTQNYMKSVDFDKKYRNRDQNDIMGDEEYVKFKEEEVNTKKMSTILKSLNSPRRRTAQSFNHRQSTAQGGFSRTERSMGRNNLANSYNSQNLTTAGRIQQLNE</sequence>
<feature type="compositionally biased region" description="Polar residues" evidence="1">
    <location>
        <begin position="83"/>
        <end position="97"/>
    </location>
</feature>
<feature type="compositionally biased region" description="Polar residues" evidence="1">
    <location>
        <begin position="313"/>
        <end position="331"/>
    </location>
</feature>
<dbReference type="Proteomes" id="UP000039865">
    <property type="component" value="Unassembled WGS sequence"/>
</dbReference>
<keyword evidence="3" id="KW-1185">Reference proteome</keyword>
<reference evidence="2 3" key="1">
    <citation type="submission" date="2014-06" db="EMBL/GenBank/DDBJ databases">
        <authorList>
            <person name="Swart Estienne"/>
        </authorList>
    </citation>
    <scope>NUCLEOTIDE SEQUENCE [LARGE SCALE GENOMIC DNA]</scope>
    <source>
        <strain evidence="2 3">130c</strain>
    </source>
</reference>
<accession>A0A078B1S2</accession>
<feature type="region of interest" description="Disordered" evidence="1">
    <location>
        <begin position="313"/>
        <end position="363"/>
    </location>
</feature>
<dbReference type="OrthoDB" id="10624528at2759"/>
<dbReference type="InParanoid" id="A0A078B1S2"/>
<dbReference type="EMBL" id="CCKQ01015422">
    <property type="protein sequence ID" value="CDW87233.1"/>
    <property type="molecule type" value="Genomic_DNA"/>
</dbReference>
<feature type="region of interest" description="Disordered" evidence="1">
    <location>
        <begin position="83"/>
        <end position="118"/>
    </location>
</feature>
<evidence type="ECO:0000313" key="3">
    <source>
        <dbReference type="Proteomes" id="UP000039865"/>
    </source>
</evidence>